<organism evidence="1 3">
    <name type="scientific">Sulfidibacter corallicola</name>
    <dbReference type="NCBI Taxonomy" id="2818388"/>
    <lineage>
        <taxon>Bacteria</taxon>
        <taxon>Pseudomonadati</taxon>
        <taxon>Acidobacteriota</taxon>
        <taxon>Holophagae</taxon>
        <taxon>Acanthopleuribacterales</taxon>
        <taxon>Acanthopleuribacteraceae</taxon>
        <taxon>Sulfidibacter</taxon>
    </lineage>
</organism>
<dbReference type="KEGG" id="scor:J3U87_15115"/>
<dbReference type="EMBL" id="CP071793">
    <property type="protein sequence ID" value="QTD53778.1"/>
    <property type="molecule type" value="Genomic_DNA"/>
</dbReference>
<dbReference type="AlphaFoldDB" id="A0A8A4TUI6"/>
<dbReference type="EMBL" id="CP071793">
    <property type="protein sequence ID" value="QTD53180.1"/>
    <property type="molecule type" value="Genomic_DNA"/>
</dbReference>
<dbReference type="NCBIfam" id="TIGR03344">
    <property type="entry name" value="VI_effect_Hcp1"/>
    <property type="match status" value="1"/>
</dbReference>
<dbReference type="Gene3D" id="2.30.110.20">
    <property type="entry name" value="Hcp1-like"/>
    <property type="match status" value="1"/>
</dbReference>
<protein>
    <submittedName>
        <fullName evidence="1">Type VI secretion system tube protein Hcp</fullName>
    </submittedName>
</protein>
<reference evidence="1" key="1">
    <citation type="submission" date="2021-03" db="EMBL/GenBank/DDBJ databases">
        <title>Acanthopleuribacteraceae sp. M133.</title>
        <authorList>
            <person name="Wang G."/>
        </authorList>
    </citation>
    <scope>NUCLEOTIDE SEQUENCE</scope>
    <source>
        <strain evidence="1">M133</strain>
    </source>
</reference>
<gene>
    <name evidence="1" type="primary">hcp</name>
    <name evidence="1" type="ORF">J3U87_12040</name>
    <name evidence="2" type="ORF">J3U87_15115</name>
</gene>
<dbReference type="Pfam" id="PF05638">
    <property type="entry name" value="T6SS_HCP"/>
    <property type="match status" value="1"/>
</dbReference>
<dbReference type="KEGG" id="scor:J3U87_12040"/>
<dbReference type="Proteomes" id="UP000663929">
    <property type="component" value="Chromosome"/>
</dbReference>
<dbReference type="SUPFAM" id="SSF141452">
    <property type="entry name" value="Hcp1-like"/>
    <property type="match status" value="1"/>
</dbReference>
<dbReference type="InterPro" id="IPR036624">
    <property type="entry name" value="Hcp1-lik_sf"/>
</dbReference>
<accession>A0A8A4TUI6</accession>
<name>A0A8A4TUI6_SULCO</name>
<evidence type="ECO:0000313" key="2">
    <source>
        <dbReference type="EMBL" id="QTD53778.1"/>
    </source>
</evidence>
<evidence type="ECO:0000313" key="1">
    <source>
        <dbReference type="EMBL" id="QTD53180.1"/>
    </source>
</evidence>
<dbReference type="RefSeq" id="WP_237383279.1">
    <property type="nucleotide sequence ID" value="NZ_CP071793.1"/>
</dbReference>
<sequence length="154" mass="17664">MTNYAYIECPIAGESPDAGFEGQIRVHEMSVSSALPVSELDNNIKGRRTRQPFIFRAETGKHTPGFYQHLFNNLEMADLTVHMVKPDIKGDQFEYFTIKFKELKVIKVGSYKMHVHAPHSGNYVDEDEIALVYGEVTYCYNEDGIEVMDRHDNK</sequence>
<dbReference type="InterPro" id="IPR008514">
    <property type="entry name" value="T6SS_Hcp"/>
</dbReference>
<proteinExistence type="predicted"/>
<keyword evidence="3" id="KW-1185">Reference proteome</keyword>
<evidence type="ECO:0000313" key="3">
    <source>
        <dbReference type="Proteomes" id="UP000663929"/>
    </source>
</evidence>